<feature type="compositionally biased region" description="Polar residues" evidence="3">
    <location>
        <begin position="226"/>
        <end position="236"/>
    </location>
</feature>
<gene>
    <name evidence="5" type="ORF">CYMTET_45391</name>
</gene>
<organism evidence="5 6">
    <name type="scientific">Cymbomonas tetramitiformis</name>
    <dbReference type="NCBI Taxonomy" id="36881"/>
    <lineage>
        <taxon>Eukaryota</taxon>
        <taxon>Viridiplantae</taxon>
        <taxon>Chlorophyta</taxon>
        <taxon>Pyramimonadophyceae</taxon>
        <taxon>Pyramimonadales</taxon>
        <taxon>Pyramimonadaceae</taxon>
        <taxon>Cymbomonas</taxon>
    </lineage>
</organism>
<feature type="compositionally biased region" description="Basic residues" evidence="3">
    <location>
        <begin position="278"/>
        <end position="290"/>
    </location>
</feature>
<name>A0AAE0BYA7_9CHLO</name>
<feature type="compositionally biased region" description="Basic and acidic residues" evidence="3">
    <location>
        <begin position="342"/>
        <end position="353"/>
    </location>
</feature>
<keyword evidence="2" id="KW-0539">Nucleus</keyword>
<evidence type="ECO:0000256" key="1">
    <source>
        <dbReference type="ARBA" id="ARBA00004123"/>
    </source>
</evidence>
<comment type="subcellular location">
    <subcellularLocation>
        <location evidence="1">Nucleus</location>
    </subcellularLocation>
</comment>
<feature type="region of interest" description="Disordered" evidence="3">
    <location>
        <begin position="127"/>
        <end position="405"/>
    </location>
</feature>
<feature type="domain" description="Chromo" evidence="4">
    <location>
        <begin position="406"/>
        <end position="459"/>
    </location>
</feature>
<feature type="region of interest" description="Disordered" evidence="3">
    <location>
        <begin position="43"/>
        <end position="82"/>
    </location>
</feature>
<dbReference type="PRINTS" id="PR00929">
    <property type="entry name" value="ATHOOK"/>
</dbReference>
<dbReference type="Proteomes" id="UP001190700">
    <property type="component" value="Unassembled WGS sequence"/>
</dbReference>
<feature type="compositionally biased region" description="Low complexity" evidence="3">
    <location>
        <begin position="64"/>
        <end position="78"/>
    </location>
</feature>
<dbReference type="EMBL" id="LGRX02031107">
    <property type="protein sequence ID" value="KAK3245021.1"/>
    <property type="molecule type" value="Genomic_DNA"/>
</dbReference>
<dbReference type="GO" id="GO:0003677">
    <property type="term" value="F:DNA binding"/>
    <property type="evidence" value="ECO:0007669"/>
    <property type="project" value="InterPro"/>
</dbReference>
<dbReference type="SUPFAM" id="SSF54160">
    <property type="entry name" value="Chromo domain-like"/>
    <property type="match status" value="1"/>
</dbReference>
<feature type="compositionally biased region" description="Acidic residues" evidence="3">
    <location>
        <begin position="318"/>
        <end position="341"/>
    </location>
</feature>
<proteinExistence type="predicted"/>
<dbReference type="SMART" id="SM00298">
    <property type="entry name" value="CHROMO"/>
    <property type="match status" value="1"/>
</dbReference>
<dbReference type="AlphaFoldDB" id="A0AAE0BYA7"/>
<evidence type="ECO:0000256" key="2">
    <source>
        <dbReference type="ARBA" id="ARBA00023242"/>
    </source>
</evidence>
<evidence type="ECO:0000313" key="5">
    <source>
        <dbReference type="EMBL" id="KAK3245021.1"/>
    </source>
</evidence>
<keyword evidence="6" id="KW-1185">Reference proteome</keyword>
<dbReference type="GO" id="GO:0005634">
    <property type="term" value="C:nucleus"/>
    <property type="evidence" value="ECO:0007669"/>
    <property type="project" value="UniProtKB-SubCell"/>
</dbReference>
<protein>
    <recommendedName>
        <fullName evidence="4">Chromo domain-containing protein</fullName>
    </recommendedName>
</protein>
<feature type="compositionally biased region" description="Acidic residues" evidence="3">
    <location>
        <begin position="240"/>
        <end position="272"/>
    </location>
</feature>
<dbReference type="InterPro" id="IPR000953">
    <property type="entry name" value="Chromo/chromo_shadow_dom"/>
</dbReference>
<sequence length="459" mass="49797">MGCKSRAFCLDGVDSEAEARVHPALVAAEQSFKKLEERYETEKKAGLFSAAKKKNGQQGKKRTASAASALTPALNSPSMPWASSQAASHLPLFNPHPAPGAKHEMGSALTGADGGCTELGGAMVEARAQTGKKAAPAKKAKKAAPVPTRTPLQSANRGGRASIEDDEEDDDDVMENEVEEMEQEGQENEEEAEAAEAEPKKKARGRPAKAKKAAPTKSTEKASPPARTSTRPTRNRASMEDPEEDDDDVMENEVEEMEQEGQENEEEAEAAEAEPKKKAQGRPAKAKKAAPTKSTEKASPPARTSTRPTRNRASMLEIAEDVVEEKDEVGDEADVAIDMEEEKAQGEVQEKRTTRGKPKGAPGSKNGATTAMEIENEGASLKETPMPKESAVPAQVEKEEEEEEEFEVESVLDIRKVGIKLPRSVEYLIKFKGYDEPEWQPKECLDCQELINDFLSRAN</sequence>
<dbReference type="InterPro" id="IPR017956">
    <property type="entry name" value="AT_hook_DNA-bd_motif"/>
</dbReference>
<dbReference type="InterPro" id="IPR023780">
    <property type="entry name" value="Chromo_domain"/>
</dbReference>
<comment type="caution">
    <text evidence="5">The sequence shown here is derived from an EMBL/GenBank/DDBJ whole genome shotgun (WGS) entry which is preliminary data.</text>
</comment>
<dbReference type="PROSITE" id="PS50013">
    <property type="entry name" value="CHROMO_2"/>
    <property type="match status" value="1"/>
</dbReference>
<evidence type="ECO:0000259" key="4">
    <source>
        <dbReference type="PROSITE" id="PS50013"/>
    </source>
</evidence>
<evidence type="ECO:0000256" key="3">
    <source>
        <dbReference type="SAM" id="MobiDB-lite"/>
    </source>
</evidence>
<dbReference type="Pfam" id="PF00385">
    <property type="entry name" value="Chromo"/>
    <property type="match status" value="1"/>
</dbReference>
<evidence type="ECO:0000313" key="6">
    <source>
        <dbReference type="Proteomes" id="UP001190700"/>
    </source>
</evidence>
<feature type="compositionally biased region" description="Basic residues" evidence="3">
    <location>
        <begin position="51"/>
        <end position="63"/>
    </location>
</feature>
<dbReference type="InterPro" id="IPR051219">
    <property type="entry name" value="Heterochromatin_chromo-domain"/>
</dbReference>
<dbReference type="InterPro" id="IPR016197">
    <property type="entry name" value="Chromo-like_dom_sf"/>
</dbReference>
<reference evidence="5 6" key="1">
    <citation type="journal article" date="2015" name="Genome Biol. Evol.">
        <title>Comparative Genomics of a Bacterivorous Green Alga Reveals Evolutionary Causalities and Consequences of Phago-Mixotrophic Mode of Nutrition.</title>
        <authorList>
            <person name="Burns J.A."/>
            <person name="Paasch A."/>
            <person name="Narechania A."/>
            <person name="Kim E."/>
        </authorList>
    </citation>
    <scope>NUCLEOTIDE SEQUENCE [LARGE SCALE GENOMIC DNA]</scope>
    <source>
        <strain evidence="5 6">PLY_AMNH</strain>
    </source>
</reference>
<dbReference type="PANTHER" id="PTHR22812">
    <property type="entry name" value="CHROMOBOX PROTEIN"/>
    <property type="match status" value="1"/>
</dbReference>
<feature type="compositionally biased region" description="Acidic residues" evidence="3">
    <location>
        <begin position="164"/>
        <end position="196"/>
    </location>
</feature>
<accession>A0AAE0BYA7</accession>
<feature type="compositionally biased region" description="Basic residues" evidence="3">
    <location>
        <begin position="201"/>
        <end position="214"/>
    </location>
</feature>
<dbReference type="Gene3D" id="2.40.50.40">
    <property type="match status" value="1"/>
</dbReference>
<feature type="compositionally biased region" description="Polar residues" evidence="3">
    <location>
        <begin position="302"/>
        <end position="312"/>
    </location>
</feature>